<proteinExistence type="predicted"/>
<accession>A0A382SK26</accession>
<dbReference type="InterPro" id="IPR000415">
    <property type="entry name" value="Nitroreductase-like"/>
</dbReference>
<evidence type="ECO:0000313" key="2">
    <source>
        <dbReference type="EMBL" id="SVD09261.1"/>
    </source>
</evidence>
<dbReference type="AlphaFoldDB" id="A0A382SK26"/>
<evidence type="ECO:0008006" key="3">
    <source>
        <dbReference type="Google" id="ProtNLM"/>
    </source>
</evidence>
<feature type="region of interest" description="Disordered" evidence="1">
    <location>
        <begin position="230"/>
        <end position="249"/>
    </location>
</feature>
<dbReference type="Gene3D" id="3.40.109.10">
    <property type="entry name" value="NADH Oxidase"/>
    <property type="match status" value="1"/>
</dbReference>
<gene>
    <name evidence="2" type="ORF">METZ01_LOCUS362115</name>
</gene>
<organism evidence="2">
    <name type="scientific">marine metagenome</name>
    <dbReference type="NCBI Taxonomy" id="408172"/>
    <lineage>
        <taxon>unclassified sequences</taxon>
        <taxon>metagenomes</taxon>
        <taxon>ecological metagenomes</taxon>
    </lineage>
</organism>
<dbReference type="SUPFAM" id="SSF55469">
    <property type="entry name" value="FMN-dependent nitroreductase-like"/>
    <property type="match status" value="1"/>
</dbReference>
<feature type="non-terminal residue" evidence="2">
    <location>
        <position position="249"/>
    </location>
</feature>
<protein>
    <recommendedName>
        <fullName evidence="3">Nitroreductase domain-containing protein</fullName>
    </recommendedName>
</protein>
<name>A0A382SK26_9ZZZZ</name>
<dbReference type="PANTHER" id="PTHR42741:SF3">
    <property type="entry name" value="NITROREDUCTASE FAMILY PROTEIN"/>
    <property type="match status" value="1"/>
</dbReference>
<dbReference type="EMBL" id="UINC01129095">
    <property type="protein sequence ID" value="SVD09261.1"/>
    <property type="molecule type" value="Genomic_DNA"/>
</dbReference>
<reference evidence="2" key="1">
    <citation type="submission" date="2018-05" db="EMBL/GenBank/DDBJ databases">
        <authorList>
            <person name="Lanie J.A."/>
            <person name="Ng W.-L."/>
            <person name="Kazmierczak K.M."/>
            <person name="Andrzejewski T.M."/>
            <person name="Davidsen T.M."/>
            <person name="Wayne K.J."/>
            <person name="Tettelin H."/>
            <person name="Glass J.I."/>
            <person name="Rusch D."/>
            <person name="Podicherti R."/>
            <person name="Tsui H.-C.T."/>
            <person name="Winkler M.E."/>
        </authorList>
    </citation>
    <scope>NUCLEOTIDE SEQUENCE</scope>
</reference>
<evidence type="ECO:0000256" key="1">
    <source>
        <dbReference type="SAM" id="MobiDB-lite"/>
    </source>
</evidence>
<dbReference type="CDD" id="cd02142">
    <property type="entry name" value="McbC_SagB-like_oxidoreductase"/>
    <property type="match status" value="1"/>
</dbReference>
<dbReference type="PANTHER" id="PTHR42741">
    <property type="entry name" value="NITROREDUCTASE FAMILY PROTEIN"/>
    <property type="match status" value="1"/>
</dbReference>
<sequence length="249" mass="27815">MSDPDALQRVLEYHQDTKHHFQGYARGPGYLEWATQPNPFRRSADAQLKSLERIPPTGEPLYDDAFVRGLIPRARVSFQSISQLFYDSLAVSVWKSVEETRWALRVNPSSGNLHPTEGYLICGPVQGLCDKPMVCHYAPEEHGLEVLAEFELGLWESLCQGFPSDTFFVGLTSIHWREAWKYGQRAYRYCQHDAGHAIGAVGIAAAGLGWQVKILDSLGRDELALLMGTSRDHDAEPEEPDVLMAVGSS</sequence>
<dbReference type="GO" id="GO:0016491">
    <property type="term" value="F:oxidoreductase activity"/>
    <property type="evidence" value="ECO:0007669"/>
    <property type="project" value="InterPro"/>
</dbReference>